<dbReference type="PANTHER" id="PTHR15430">
    <property type="entry name" value="GLOMULIN"/>
    <property type="match status" value="1"/>
</dbReference>
<reference evidence="2" key="2">
    <citation type="submission" date="2020-03" db="EMBL/GenBank/DDBJ databases">
        <title>The second near-complete assembly of the hexaploid bread wheat (Triticum aestivum) genome.</title>
        <authorList>
            <person name="Zimin A.V."/>
            <person name="Puiu D."/>
            <person name="Shumante A."/>
            <person name="Alonge M."/>
            <person name="Salzberg S.L."/>
        </authorList>
    </citation>
    <scope>NUCLEOTIDE SEQUENCE</scope>
    <source>
        <tissue evidence="2">Leaf</tissue>
    </source>
</reference>
<dbReference type="InterPro" id="IPR019516">
    <property type="entry name" value="Glomulin/ALF4"/>
</dbReference>
<evidence type="ECO:0008006" key="3">
    <source>
        <dbReference type="Google" id="ProtNLM"/>
    </source>
</evidence>
<dbReference type="Pfam" id="PF08568">
    <property type="entry name" value="Kinetochor_Ybp2"/>
    <property type="match status" value="1"/>
</dbReference>
<organism evidence="2">
    <name type="scientific">Triticum aestivum</name>
    <name type="common">Wheat</name>
    <dbReference type="NCBI Taxonomy" id="4565"/>
    <lineage>
        <taxon>Eukaryota</taxon>
        <taxon>Viridiplantae</taxon>
        <taxon>Streptophyta</taxon>
        <taxon>Embryophyta</taxon>
        <taxon>Tracheophyta</taxon>
        <taxon>Spermatophyta</taxon>
        <taxon>Magnoliopsida</taxon>
        <taxon>Liliopsida</taxon>
        <taxon>Poales</taxon>
        <taxon>Poaceae</taxon>
        <taxon>BOP clade</taxon>
        <taxon>Pooideae</taxon>
        <taxon>Triticodae</taxon>
        <taxon>Triticeae</taxon>
        <taxon>Triticinae</taxon>
        <taxon>Triticum</taxon>
    </lineage>
</organism>
<dbReference type="OrthoDB" id="619536at2759"/>
<dbReference type="AlphaFoldDB" id="A0A9R1N3X6"/>
<dbReference type="EMBL" id="CM022230">
    <property type="protein sequence ID" value="KAF7099779.1"/>
    <property type="molecule type" value="Genomic_DNA"/>
</dbReference>
<protein>
    <recommendedName>
        <fullName evidence="3">Aberrant root formation protein</fullName>
    </recommendedName>
</protein>
<evidence type="ECO:0000313" key="2">
    <source>
        <dbReference type="EMBL" id="KAF7099779.1"/>
    </source>
</evidence>
<dbReference type="Proteomes" id="UP000815260">
    <property type="component" value="Chromosome 7B"/>
</dbReference>
<gene>
    <name evidence="2" type="ORF">CFC21_101374</name>
</gene>
<dbReference type="InterPro" id="IPR013877">
    <property type="entry name" value="YAP-bd/ALF4/Glomulin"/>
</dbReference>
<proteinExistence type="predicted"/>
<dbReference type="PANTHER" id="PTHR15430:SF1">
    <property type="entry name" value="GLOMULIN"/>
    <property type="match status" value="1"/>
</dbReference>
<accession>A0A9R1N3X6</accession>
<reference evidence="2" key="1">
    <citation type="journal article" date="2017" name="Gigascience">
        <title>The first near-complete assembly of the hexaploid bread wheat genome, Triticum aestivum.</title>
        <authorList>
            <person name="Zimin A.V."/>
            <person name="Puiu D."/>
            <person name="Hall R."/>
            <person name="Kingan S."/>
            <person name="Clavijo B.J."/>
            <person name="Salzberg S.L."/>
        </authorList>
    </citation>
    <scope>NUCLEOTIDE SEQUENCE</scope>
    <source>
        <tissue evidence="2">Leaf</tissue>
    </source>
</reference>
<feature type="compositionally biased region" description="Low complexity" evidence="1">
    <location>
        <begin position="7"/>
        <end position="24"/>
    </location>
</feature>
<name>A0A9R1N3X6_WHEAT</name>
<evidence type="ECO:0000256" key="1">
    <source>
        <dbReference type="SAM" id="MobiDB-lite"/>
    </source>
</evidence>
<feature type="region of interest" description="Disordered" evidence="1">
    <location>
        <begin position="1"/>
        <end position="24"/>
    </location>
</feature>
<comment type="caution">
    <text evidence="2">The sequence shown here is derived from an EMBL/GenBank/DDBJ whole genome shotgun (WGS) entry which is preliminary data.</text>
</comment>
<sequence>MARDEPSAAAVDVADGDSPSSSPTLTRLREALAALSKAFESGDTASSDAAAALVAEILSPSDADASAALSEQMLREVHAFLSRPSSNQMAIDALSLELPKPVAKLGARMGNCRDIARTIIEFFVSNCSPRDMLCILCEALDTPVALNGSAYLVILLDGLASTLILIQRRHIEQVKVVLPAILRVMHANLSECDGEHGMSAVDLFSAALRIGNAIQEMCKTMVNHRKEELCSILGLYALQNIALVSSESKHQNIQSTCGSVVLQYSKLLMFCGFTYLGLLTGNDVTSATTKLSKEEDDNFLDCFSFAMDGASLVVVWTSMHDDMSKYAGAEFESALKEVQDNCIRKWEAINMFRYVLSSVNYSWAIKSHSLDLLLTLVDDKCSEETNDHVDFPCSTQIFAILKAIERVMIAAPDTLMRKKAFSALKRTAILLDLVKNEVLRESRRADQVNGSDRSQDSGESPPWASQVLELVELILRPPEGGPPCLRDHSEEVLSALNLLRLILIIDSRGSRSAKMLRDEKIRAVYSEWLLPLRSVVTGNQSELEKDGGDDDENQMACLLNPVQLVLHRCIELVEEKMKGL</sequence>